<protein>
    <submittedName>
        <fullName evidence="1">Uncharacterized protein</fullName>
    </submittedName>
</protein>
<name>A0ACC2GIW0_DALPE</name>
<sequence>MWGLVTALKDVCYPLQQRHLVTANIRHRQCTYMPFIADALCAAEPSLSFHTSGQPHDADTSSGFTGAGSARRRHGEFACHVLIGEEIVERAC</sequence>
<evidence type="ECO:0000313" key="1">
    <source>
        <dbReference type="EMBL" id="KAJ8003502.1"/>
    </source>
</evidence>
<comment type="caution">
    <text evidence="1">The sequence shown here is derived from an EMBL/GenBank/DDBJ whole genome shotgun (WGS) entry which is preliminary data.</text>
</comment>
<proteinExistence type="predicted"/>
<organism evidence="1 2">
    <name type="scientific">Dallia pectoralis</name>
    <name type="common">Alaska blackfish</name>
    <dbReference type="NCBI Taxonomy" id="75939"/>
    <lineage>
        <taxon>Eukaryota</taxon>
        <taxon>Metazoa</taxon>
        <taxon>Chordata</taxon>
        <taxon>Craniata</taxon>
        <taxon>Vertebrata</taxon>
        <taxon>Euteleostomi</taxon>
        <taxon>Actinopterygii</taxon>
        <taxon>Neopterygii</taxon>
        <taxon>Teleostei</taxon>
        <taxon>Protacanthopterygii</taxon>
        <taxon>Esociformes</taxon>
        <taxon>Umbridae</taxon>
        <taxon>Dallia</taxon>
    </lineage>
</organism>
<accession>A0ACC2GIW0</accession>
<reference evidence="1" key="1">
    <citation type="submission" date="2021-05" db="EMBL/GenBank/DDBJ databases">
        <authorList>
            <person name="Pan Q."/>
            <person name="Jouanno E."/>
            <person name="Zahm M."/>
            <person name="Klopp C."/>
            <person name="Cabau C."/>
            <person name="Louis A."/>
            <person name="Berthelot C."/>
            <person name="Parey E."/>
            <person name="Roest Crollius H."/>
            <person name="Montfort J."/>
            <person name="Robinson-Rechavi M."/>
            <person name="Bouchez O."/>
            <person name="Lampietro C."/>
            <person name="Lopez Roques C."/>
            <person name="Donnadieu C."/>
            <person name="Postlethwait J."/>
            <person name="Bobe J."/>
            <person name="Dillon D."/>
            <person name="Chandos A."/>
            <person name="von Hippel F."/>
            <person name="Guiguen Y."/>
        </authorList>
    </citation>
    <scope>NUCLEOTIDE SEQUENCE</scope>
    <source>
        <strain evidence="1">YG-Jan2019</strain>
    </source>
</reference>
<gene>
    <name evidence="1" type="ORF">DPEC_G00148980</name>
</gene>
<dbReference type="Proteomes" id="UP001157502">
    <property type="component" value="Chromosome 12"/>
</dbReference>
<keyword evidence="2" id="KW-1185">Reference proteome</keyword>
<evidence type="ECO:0000313" key="2">
    <source>
        <dbReference type="Proteomes" id="UP001157502"/>
    </source>
</evidence>
<dbReference type="EMBL" id="CM055739">
    <property type="protein sequence ID" value="KAJ8003502.1"/>
    <property type="molecule type" value="Genomic_DNA"/>
</dbReference>